<comment type="similarity">
    <text evidence="1 3">Belongs to the type-B carboxylesterase/lipase family.</text>
</comment>
<keyword evidence="2 3" id="KW-0378">Hydrolase</keyword>
<dbReference type="Pfam" id="PF00135">
    <property type="entry name" value="COesterase"/>
    <property type="match status" value="1"/>
</dbReference>
<sequence>MHRNKLNSLQQRKQSMISTPHTAVGLVALTLALWLGGCTSDPALPQQAANPAPTQRVTSFGTINGLDRSATTGVYAWLGIPYAKPPVGALRWMPPVDPAPWAGVRAAQRFGHACAQGGGYYGPAQNDAPYGLAVRDGFGKPVGNEDCLTLNIWRPATAQGPLPVIFFIHGGSNISGYSADPIYDGQALAKKANAVVVTINYRLGVLGWLDLPQLKTGNTLVDSGNFALLDQQQALKFVKNNIVAFGGDPGNVTVMGQSAGAVNVWALLVSPLSPGLFQKAVPLSGGVMNASREKAQNYAQALLTAIVIADGKASDGTSARAWLASQSSAQVAAYLRSIPAEKLLAVTIANPQLGNAPAPIADGTVVPVNAIAALKAGRYQKVPVLAGNTNNEGTSFASLFGTLSRTGISGFRPNDYDRFSMQFNFDPNAPGTLHEADLISAPYLPTAALPFGWNAMATRVTKATFLAGATSSLDSLASQQPDKVWYYRFDWNQEPAPFKTVYGATHSLDLPFIFANFGKNLFAFAYSNANQAGREALSNAMIASLAAFAKTGNPNTPALRATWENYPRKMVLDASPTLLHTSTQ</sequence>
<dbReference type="InterPro" id="IPR050309">
    <property type="entry name" value="Type-B_Carboxylest/Lipase"/>
</dbReference>
<dbReference type="InterPro" id="IPR002018">
    <property type="entry name" value="CarbesteraseB"/>
</dbReference>
<dbReference type="Proteomes" id="UP000473571">
    <property type="component" value="Unassembled WGS sequence"/>
</dbReference>
<dbReference type="SUPFAM" id="SSF53474">
    <property type="entry name" value="alpha/beta-Hydrolases"/>
    <property type="match status" value="1"/>
</dbReference>
<dbReference type="Gene3D" id="3.40.50.1820">
    <property type="entry name" value="alpha/beta hydrolase"/>
    <property type="match status" value="1"/>
</dbReference>
<feature type="domain" description="Carboxylesterase type B" evidence="4">
    <location>
        <begin position="56"/>
        <end position="567"/>
    </location>
</feature>
<dbReference type="GO" id="GO:0016787">
    <property type="term" value="F:hydrolase activity"/>
    <property type="evidence" value="ECO:0007669"/>
    <property type="project" value="UniProtKB-KW"/>
</dbReference>
<organism evidence="5 6">
    <name type="scientific">Burkholderia territorii</name>
    <dbReference type="NCBI Taxonomy" id="1503055"/>
    <lineage>
        <taxon>Bacteria</taxon>
        <taxon>Pseudomonadati</taxon>
        <taxon>Pseudomonadota</taxon>
        <taxon>Betaproteobacteria</taxon>
        <taxon>Burkholderiales</taxon>
        <taxon>Burkholderiaceae</taxon>
        <taxon>Burkholderia</taxon>
        <taxon>Burkholderia cepacia complex</taxon>
    </lineage>
</organism>
<reference evidence="5 6" key="1">
    <citation type="submission" date="2019-09" db="EMBL/GenBank/DDBJ databases">
        <title>Draft genome sequences of 48 bacterial type strains from the CCUG.</title>
        <authorList>
            <person name="Tunovic T."/>
            <person name="Pineiro-Iglesias B."/>
            <person name="Unosson C."/>
            <person name="Inganas E."/>
            <person name="Ohlen M."/>
            <person name="Cardew S."/>
            <person name="Jensie-Markopoulos S."/>
            <person name="Salva-Serra F."/>
            <person name="Jaen-Luchoro D."/>
            <person name="Karlsson R."/>
            <person name="Svensson-Stadler L."/>
            <person name="Chun J."/>
            <person name="Moore E."/>
        </authorList>
    </citation>
    <scope>NUCLEOTIDE SEQUENCE [LARGE SCALE GENOMIC DNA]</scope>
    <source>
        <strain evidence="5 6">CCUG 65687</strain>
    </source>
</reference>
<dbReference type="PROSITE" id="PS00941">
    <property type="entry name" value="CARBOXYLESTERASE_B_2"/>
    <property type="match status" value="1"/>
</dbReference>
<dbReference type="EC" id="3.1.1.-" evidence="3"/>
<dbReference type="InterPro" id="IPR019826">
    <property type="entry name" value="Carboxylesterase_B_AS"/>
</dbReference>
<accession>A0A6L3NPM1</accession>
<evidence type="ECO:0000256" key="2">
    <source>
        <dbReference type="ARBA" id="ARBA00022801"/>
    </source>
</evidence>
<evidence type="ECO:0000256" key="1">
    <source>
        <dbReference type="ARBA" id="ARBA00005964"/>
    </source>
</evidence>
<dbReference type="AlphaFoldDB" id="A0A6L3NPM1"/>
<dbReference type="PROSITE" id="PS00122">
    <property type="entry name" value="CARBOXYLESTERASE_B_1"/>
    <property type="match status" value="1"/>
</dbReference>
<gene>
    <name evidence="5" type="ORF">F7R13_02470</name>
</gene>
<dbReference type="InterPro" id="IPR019819">
    <property type="entry name" value="Carboxylesterase_B_CS"/>
</dbReference>
<evidence type="ECO:0000259" key="4">
    <source>
        <dbReference type="Pfam" id="PF00135"/>
    </source>
</evidence>
<comment type="caution">
    <text evidence="5">The sequence shown here is derived from an EMBL/GenBank/DDBJ whole genome shotgun (WGS) entry which is preliminary data.</text>
</comment>
<dbReference type="PANTHER" id="PTHR11559">
    <property type="entry name" value="CARBOXYLESTERASE"/>
    <property type="match status" value="1"/>
</dbReference>
<evidence type="ECO:0000256" key="3">
    <source>
        <dbReference type="RuleBase" id="RU361235"/>
    </source>
</evidence>
<name>A0A6L3NPM1_9BURK</name>
<dbReference type="InterPro" id="IPR029058">
    <property type="entry name" value="AB_hydrolase_fold"/>
</dbReference>
<evidence type="ECO:0000313" key="6">
    <source>
        <dbReference type="Proteomes" id="UP000473571"/>
    </source>
</evidence>
<evidence type="ECO:0000313" key="5">
    <source>
        <dbReference type="EMBL" id="KAB0685934.1"/>
    </source>
</evidence>
<dbReference type="EMBL" id="VZOL01000012">
    <property type="protein sequence ID" value="KAB0685934.1"/>
    <property type="molecule type" value="Genomic_DNA"/>
</dbReference>
<protein>
    <recommendedName>
        <fullName evidence="3">Carboxylic ester hydrolase</fullName>
        <ecNumber evidence="3">3.1.1.-</ecNumber>
    </recommendedName>
</protein>
<proteinExistence type="inferred from homology"/>